<proteinExistence type="predicted"/>
<evidence type="ECO:0000256" key="4">
    <source>
        <dbReference type="PROSITE-ProRule" id="PRU01363"/>
    </source>
</evidence>
<keyword evidence="1" id="KW-0596">Phosphopantetheine</keyword>
<organism evidence="8 9">
    <name type="scientific">Paenibacillus uliginis N3/975</name>
    <dbReference type="NCBI Taxonomy" id="1313296"/>
    <lineage>
        <taxon>Bacteria</taxon>
        <taxon>Bacillati</taxon>
        <taxon>Bacillota</taxon>
        <taxon>Bacilli</taxon>
        <taxon>Bacillales</taxon>
        <taxon>Paenibacillaceae</taxon>
        <taxon>Paenibacillus</taxon>
    </lineage>
</organism>
<evidence type="ECO:0000313" key="9">
    <source>
        <dbReference type="Proteomes" id="UP000192940"/>
    </source>
</evidence>
<feature type="domain" description="Ketosynthase family 3 (KS3)" evidence="6">
    <location>
        <begin position="28"/>
        <end position="454"/>
    </location>
</feature>
<evidence type="ECO:0000259" key="5">
    <source>
        <dbReference type="PROSITE" id="PS50075"/>
    </source>
</evidence>
<dbReference type="InterPro" id="IPR049551">
    <property type="entry name" value="PKS_DH_C"/>
</dbReference>
<dbReference type="InterPro" id="IPR036736">
    <property type="entry name" value="ACP-like_sf"/>
</dbReference>
<dbReference type="InterPro" id="IPR020841">
    <property type="entry name" value="PKS_Beta-ketoAc_synthase_dom"/>
</dbReference>
<feature type="active site" description="Proton acceptor; for dehydratase activity" evidence="4">
    <location>
        <position position="684"/>
    </location>
</feature>
<dbReference type="SMART" id="SM00822">
    <property type="entry name" value="PKS_KR"/>
    <property type="match status" value="1"/>
</dbReference>
<name>A0A1X7HN93_9BACL</name>
<dbReference type="Gene3D" id="1.10.1240.100">
    <property type="match status" value="1"/>
</dbReference>
<dbReference type="SUPFAM" id="SSF47336">
    <property type="entry name" value="ACP-like"/>
    <property type="match status" value="1"/>
</dbReference>
<dbReference type="SMART" id="SM00825">
    <property type="entry name" value="PKS_KS"/>
    <property type="match status" value="1"/>
</dbReference>
<dbReference type="InterPro" id="IPR016039">
    <property type="entry name" value="Thiolase-like"/>
</dbReference>
<keyword evidence="2" id="KW-0597">Phosphoprotein</keyword>
<protein>
    <submittedName>
        <fullName evidence="8">Phosphopantetheine attachment site</fullName>
    </submittedName>
</protein>
<dbReference type="GO" id="GO:0071770">
    <property type="term" value="P:DIM/DIP cell wall layer assembly"/>
    <property type="evidence" value="ECO:0007669"/>
    <property type="project" value="TreeGrafter"/>
</dbReference>
<dbReference type="PANTHER" id="PTHR43775:SF37">
    <property type="entry name" value="SI:DKEY-61P9.11"/>
    <property type="match status" value="1"/>
</dbReference>
<dbReference type="RefSeq" id="WP_208915171.1">
    <property type="nucleotide sequence ID" value="NZ_LT840184.1"/>
</dbReference>
<dbReference type="GO" id="GO:0004312">
    <property type="term" value="F:fatty acid synthase activity"/>
    <property type="evidence" value="ECO:0007669"/>
    <property type="project" value="TreeGrafter"/>
</dbReference>
<dbReference type="Pfam" id="PF21089">
    <property type="entry name" value="PKS_DH_N"/>
    <property type="match status" value="1"/>
</dbReference>
<dbReference type="Pfam" id="PF08659">
    <property type="entry name" value="KR"/>
    <property type="match status" value="1"/>
</dbReference>
<dbReference type="Proteomes" id="UP000192940">
    <property type="component" value="Chromosome I"/>
</dbReference>
<dbReference type="CDD" id="cd08955">
    <property type="entry name" value="KR_2_FAS_SDR_x"/>
    <property type="match status" value="1"/>
</dbReference>
<dbReference type="GO" id="GO:0006633">
    <property type="term" value="P:fatty acid biosynthetic process"/>
    <property type="evidence" value="ECO:0007669"/>
    <property type="project" value="TreeGrafter"/>
</dbReference>
<dbReference type="InterPro" id="IPR049552">
    <property type="entry name" value="PKS_DH_N"/>
</dbReference>
<dbReference type="SUPFAM" id="SSF51735">
    <property type="entry name" value="NAD(P)-binding Rossmann-fold domains"/>
    <property type="match status" value="2"/>
</dbReference>
<evidence type="ECO:0000256" key="1">
    <source>
        <dbReference type="ARBA" id="ARBA00022450"/>
    </source>
</evidence>
<dbReference type="InterPro" id="IPR050091">
    <property type="entry name" value="PKS_NRPS_Biosynth_Enz"/>
</dbReference>
<gene>
    <name evidence="8" type="ORF">SAMN05661091_4410</name>
</gene>
<dbReference type="Pfam" id="PF00109">
    <property type="entry name" value="ketoacyl-synt"/>
    <property type="match status" value="1"/>
</dbReference>
<dbReference type="InterPro" id="IPR014030">
    <property type="entry name" value="Ketoacyl_synth_N"/>
</dbReference>
<keyword evidence="3" id="KW-0808">Transferase</keyword>
<dbReference type="Pfam" id="PF22621">
    <property type="entry name" value="CurL-like_PKS_C"/>
    <property type="match status" value="1"/>
</dbReference>
<dbReference type="Gene3D" id="3.10.129.110">
    <property type="entry name" value="Polyketide synthase dehydratase"/>
    <property type="match status" value="1"/>
</dbReference>
<dbReference type="InterPro" id="IPR042104">
    <property type="entry name" value="PKS_dehydratase_sf"/>
</dbReference>
<dbReference type="STRING" id="1313296.SAMN05661091_4410"/>
<dbReference type="InterPro" id="IPR013968">
    <property type="entry name" value="PKS_KR"/>
</dbReference>
<reference evidence="8 9" key="1">
    <citation type="submission" date="2017-04" db="EMBL/GenBank/DDBJ databases">
        <authorList>
            <person name="Afonso C.L."/>
            <person name="Miller P.J."/>
            <person name="Scott M.A."/>
            <person name="Spackman E."/>
            <person name="Goraichik I."/>
            <person name="Dimitrov K.M."/>
            <person name="Suarez D.L."/>
            <person name="Swayne D.E."/>
        </authorList>
    </citation>
    <scope>NUCLEOTIDE SEQUENCE [LARGE SCALE GENOMIC DNA]</scope>
    <source>
        <strain evidence="8 9">N3/975</strain>
    </source>
</reference>
<dbReference type="Pfam" id="PF02801">
    <property type="entry name" value="Ketoacyl-synt_C"/>
    <property type="match status" value="1"/>
</dbReference>
<dbReference type="GO" id="GO:0005886">
    <property type="term" value="C:plasma membrane"/>
    <property type="evidence" value="ECO:0007669"/>
    <property type="project" value="TreeGrafter"/>
</dbReference>
<dbReference type="Pfam" id="PF14765">
    <property type="entry name" value="PS-DH"/>
    <property type="match status" value="1"/>
</dbReference>
<feature type="domain" description="PKS/mFAS DH" evidence="7">
    <location>
        <begin position="653"/>
        <end position="928"/>
    </location>
</feature>
<evidence type="ECO:0000313" key="8">
    <source>
        <dbReference type="EMBL" id="SMF88796.1"/>
    </source>
</evidence>
<sequence>MDLNALKHLSILPDSSDVPVSAAADVGGNDIAIIGIDAKIGSAKNVEELWDYLSNGFDLIRDFPVERWKDANQFYKLKFNRQLPEELTPCSYIDRLDMFDAGFFQLSPAEAELMEPAQRLFLESAWTALEDSGYGKGILNGSKTGVFLGYNNPQNPYNMVVEETDNYMYGVAVSGNVDAIIASRISYFLNLKGPAVNVDTSCSSSLVAVHLACQQIRDGEVSMALAGSVRLKTLPPHQHGKKMGIESSSGRTKTFDDRADGTGIGEGVICIVLKSLRQAVRDRDNIYAVIKGSSINQDGASVGITAPNAAAQEEVIKAAWKDAGINPETITYIEAHGTATNLGDPVEINGIERAFGSFTDKKQFCAIGSVKSNAGHLDCASGLAGLVKAILMLKHKQLLPTLHFEVPNRKINFISSPVYINDKLVPWETESGSRRCGVSSFGMSGTNCHLVLEEAPVLQRMEESAAPVRLLTVSAKNKEGVMRLIKDYQTYLRRFPDCSLDDFCYTANIGRGHYNCRFAMILDSIDDFSNQVFDIHQLTDERYMYREHKVTDVQLQIEGYITSSWKKSLTEQANLLIKQVNEEQDANLYEQLLQKILDLYVQGADIQWHQFYKNEVRYRLNIPTYPFNYKRYWINFPEKESSSLQNNNLAKLHPLVHKCVLDTHQMQVYSTDMSIDSCWELKSHKINGVYVLPGTAFIEMAQFVSSRFLKKNHFEIQELSYLVPFVCKEDEVRIVHTLAKMGNSELSISCYSKNNDEHEWTPHLELRVSEECEQVRFTLHANEIIDRCKKADTATKPNTLSIVEIDGEKWGHLKDVYLNDNEVLLHLELNSSLTQDIKNYFLFPSMLDPAINGGNFLLQSVYLPFSCSKARFYEALPENLYSHIKRKTQGNDSDEFAAFDITLLTENGRVIAELEDYSIKKVHQPEFFMRKENSQLDMYHATSWVSYENAHENALMFLDDEDLLLVLHRPDQKFSPLMEALQHRFGHRMVAFQLAGDNDFEGWLSLFPKERIKYIVQLASLSNGDVQSVHDVVYETKIILKSTFDLIKALLKQDVRQEIRLVLMTSNATFVTGDEDQVYPINRALAGMGASIGEEYANIKTRTVDCDGNTEIASLLDELFYDETMYAVAFRDNKRYVEQLDTVSYSEQLAEKKLELKDQGTYIITGGLGGMGLAICRYLFSVNPAIRVILLNRTYSREMFKALKVHDDIFFQNKIDQVNKLWSDGKDLEILQVDIADYGQLKETLQDIRDQYGAIDGVIHTAGVAGDGFIMKKDWGTFEAVLRPKVYGTWMLHELTRDDQLSFFVMCSSFASLFGAAGQSDYIAANAYQDSFTYYRRSLGIPSLTINWTGWSESGMAVANGLNANGMYVHFVKDAEGANAFAYALQTGLPRVLVGDVNYSVLASESQGYGKKIKFSEKIEKKRGTATKVTTTTERDLHDVVVTGKSMDKLTEIEKHVISAWAKTLSVDEVDLHDKFFESGGNSLLAAYLHKELNKAYPGVTAITDIFVYSSVLDISNYIESKVSASTKKLVIEEEQNEKNLEKMVAQFVGGDMDLDQILALLDE</sequence>
<dbReference type="Gene3D" id="1.10.1200.10">
    <property type="entry name" value="ACP-like"/>
    <property type="match status" value="1"/>
</dbReference>
<dbReference type="PROSITE" id="PS52019">
    <property type="entry name" value="PKS_MFAS_DH"/>
    <property type="match status" value="1"/>
</dbReference>
<dbReference type="Gene3D" id="3.40.50.720">
    <property type="entry name" value="NAD(P)-binding Rossmann-like Domain"/>
    <property type="match status" value="1"/>
</dbReference>
<feature type="domain" description="Carrier" evidence="5">
    <location>
        <begin position="1448"/>
        <end position="1523"/>
    </location>
</feature>
<feature type="active site" description="Proton donor; for dehydratase activity" evidence="4">
    <location>
        <position position="848"/>
    </location>
</feature>
<dbReference type="EMBL" id="LT840184">
    <property type="protein sequence ID" value="SMF88796.1"/>
    <property type="molecule type" value="Genomic_DNA"/>
</dbReference>
<dbReference type="Gene3D" id="3.40.47.10">
    <property type="match status" value="1"/>
</dbReference>
<accession>A0A1X7HN93</accession>
<dbReference type="GO" id="GO:0005737">
    <property type="term" value="C:cytoplasm"/>
    <property type="evidence" value="ECO:0007669"/>
    <property type="project" value="TreeGrafter"/>
</dbReference>
<feature type="region of interest" description="N-terminal hotdog fold" evidence="4">
    <location>
        <begin position="653"/>
        <end position="775"/>
    </location>
</feature>
<dbReference type="SUPFAM" id="SSF53901">
    <property type="entry name" value="Thiolase-like"/>
    <property type="match status" value="1"/>
</dbReference>
<evidence type="ECO:0000256" key="2">
    <source>
        <dbReference type="ARBA" id="ARBA00022553"/>
    </source>
</evidence>
<dbReference type="PANTHER" id="PTHR43775">
    <property type="entry name" value="FATTY ACID SYNTHASE"/>
    <property type="match status" value="1"/>
</dbReference>
<dbReference type="CDD" id="cd00833">
    <property type="entry name" value="PKS"/>
    <property type="match status" value="1"/>
</dbReference>
<dbReference type="InterPro" id="IPR057326">
    <property type="entry name" value="KR_dom"/>
</dbReference>
<dbReference type="InterPro" id="IPR014031">
    <property type="entry name" value="Ketoacyl_synth_C"/>
</dbReference>
<dbReference type="PROSITE" id="PS52004">
    <property type="entry name" value="KS3_2"/>
    <property type="match status" value="1"/>
</dbReference>
<dbReference type="InterPro" id="IPR049900">
    <property type="entry name" value="PKS_mFAS_DH"/>
</dbReference>
<evidence type="ECO:0000256" key="3">
    <source>
        <dbReference type="ARBA" id="ARBA00022679"/>
    </source>
</evidence>
<keyword evidence="9" id="KW-1185">Reference proteome</keyword>
<evidence type="ECO:0000259" key="7">
    <source>
        <dbReference type="PROSITE" id="PS52019"/>
    </source>
</evidence>
<dbReference type="InterPro" id="IPR009081">
    <property type="entry name" value="PP-bd_ACP"/>
</dbReference>
<dbReference type="PROSITE" id="PS50075">
    <property type="entry name" value="CARRIER"/>
    <property type="match status" value="1"/>
</dbReference>
<evidence type="ECO:0000259" key="6">
    <source>
        <dbReference type="PROSITE" id="PS52004"/>
    </source>
</evidence>
<dbReference type="InterPro" id="IPR036291">
    <property type="entry name" value="NAD(P)-bd_dom_sf"/>
</dbReference>
<dbReference type="Pfam" id="PF00550">
    <property type="entry name" value="PP-binding"/>
    <property type="match status" value="1"/>
</dbReference>
<feature type="region of interest" description="C-terminal hotdog fold" evidence="4">
    <location>
        <begin position="789"/>
        <end position="928"/>
    </location>
</feature>